<evidence type="ECO:0000313" key="9">
    <source>
        <dbReference type="EMBL" id="SHN77746.1"/>
    </source>
</evidence>
<evidence type="ECO:0000256" key="2">
    <source>
        <dbReference type="ARBA" id="ARBA00022603"/>
    </source>
</evidence>
<accession>A0A1M7U464</accession>
<dbReference type="InterPro" id="IPR003754">
    <property type="entry name" value="4pyrrol_synth_uPrphyn_synth"/>
</dbReference>
<keyword evidence="4" id="KW-0949">S-adenosyl-L-methionine</keyword>
<dbReference type="GO" id="GO:0032259">
    <property type="term" value="P:methylation"/>
    <property type="evidence" value="ECO:0007669"/>
    <property type="project" value="UniProtKB-KW"/>
</dbReference>
<dbReference type="NCBIfam" id="NF004790">
    <property type="entry name" value="PRK06136.1"/>
    <property type="match status" value="1"/>
</dbReference>
<dbReference type="SUPFAM" id="SSF53790">
    <property type="entry name" value="Tetrapyrrole methylase"/>
    <property type="match status" value="1"/>
</dbReference>
<comment type="similarity">
    <text evidence="6">Belongs to the precorrin methyltransferase family.</text>
</comment>
<evidence type="ECO:0000256" key="3">
    <source>
        <dbReference type="ARBA" id="ARBA00022679"/>
    </source>
</evidence>
<dbReference type="RefSeq" id="WP_072773294.1">
    <property type="nucleotide sequence ID" value="NZ_FRDN01000009.1"/>
</dbReference>
<dbReference type="InterPro" id="IPR014777">
    <property type="entry name" value="4pyrrole_Mease_sub1"/>
</dbReference>
<dbReference type="NCBIfam" id="TIGR01469">
    <property type="entry name" value="cobA_cysG_Cterm"/>
    <property type="match status" value="1"/>
</dbReference>
<dbReference type="PROSITE" id="PS00840">
    <property type="entry name" value="SUMT_2"/>
    <property type="match status" value="1"/>
</dbReference>
<evidence type="ECO:0000256" key="6">
    <source>
        <dbReference type="RuleBase" id="RU003960"/>
    </source>
</evidence>
<dbReference type="FunFam" id="3.30.950.10:FF:000001">
    <property type="entry name" value="Siroheme synthase"/>
    <property type="match status" value="1"/>
</dbReference>
<dbReference type="CDD" id="cd11642">
    <property type="entry name" value="SUMT"/>
    <property type="match status" value="1"/>
</dbReference>
<feature type="domain" description="Tetrapyrrole methylase" evidence="7">
    <location>
        <begin position="6"/>
        <end position="217"/>
    </location>
</feature>
<dbReference type="InterPro" id="IPR036108">
    <property type="entry name" value="4pyrrol_syn_uPrphyn_synt_sf"/>
</dbReference>
<keyword evidence="10" id="KW-1185">Reference proteome</keyword>
<dbReference type="Gene3D" id="3.30.950.10">
    <property type="entry name" value="Methyltransferase, Cobalt-precorrin-4 Transmethylase, Domain 2"/>
    <property type="match status" value="1"/>
</dbReference>
<reference evidence="10" key="1">
    <citation type="submission" date="2016-12" db="EMBL/GenBank/DDBJ databases">
        <authorList>
            <person name="Varghese N."/>
            <person name="Submissions S."/>
        </authorList>
    </citation>
    <scope>NUCLEOTIDE SEQUENCE [LARGE SCALE GENOMIC DNA]</scope>
    <source>
        <strain evidence="10">DSM 11544</strain>
    </source>
</reference>
<evidence type="ECO:0000259" key="7">
    <source>
        <dbReference type="Pfam" id="PF00590"/>
    </source>
</evidence>
<keyword evidence="5" id="KW-0627">Porphyrin biosynthesis</keyword>
<dbReference type="InterPro" id="IPR000878">
    <property type="entry name" value="4pyrrol_Mease"/>
</dbReference>
<feature type="domain" description="Tetrapyrrole biosynthesis uroporphyrinogen III synthase" evidence="8">
    <location>
        <begin position="268"/>
        <end position="496"/>
    </location>
</feature>
<dbReference type="GO" id="GO:0004852">
    <property type="term" value="F:uroporphyrinogen-III synthase activity"/>
    <property type="evidence" value="ECO:0007669"/>
    <property type="project" value="InterPro"/>
</dbReference>
<dbReference type="AlphaFoldDB" id="A0A1M7U464"/>
<dbReference type="SUPFAM" id="SSF69618">
    <property type="entry name" value="HemD-like"/>
    <property type="match status" value="1"/>
</dbReference>
<dbReference type="Proteomes" id="UP000184010">
    <property type="component" value="Unassembled WGS sequence"/>
</dbReference>
<dbReference type="InterPro" id="IPR014776">
    <property type="entry name" value="4pyrrole_Mease_sub2"/>
</dbReference>
<proteinExistence type="inferred from homology"/>
<evidence type="ECO:0000256" key="1">
    <source>
        <dbReference type="ARBA" id="ARBA00012162"/>
    </source>
</evidence>
<dbReference type="InterPro" id="IPR006366">
    <property type="entry name" value="CobA/CysG_C"/>
</dbReference>
<dbReference type="InterPro" id="IPR050161">
    <property type="entry name" value="Siro_Cobalamin_biosynth"/>
</dbReference>
<evidence type="ECO:0000259" key="8">
    <source>
        <dbReference type="Pfam" id="PF02602"/>
    </source>
</evidence>
<protein>
    <recommendedName>
        <fullName evidence="1">uroporphyrinogen-III C-methyltransferase</fullName>
        <ecNumber evidence="1">2.1.1.107</ecNumber>
    </recommendedName>
</protein>
<dbReference type="EMBL" id="FRDN01000009">
    <property type="protein sequence ID" value="SHN77746.1"/>
    <property type="molecule type" value="Genomic_DNA"/>
</dbReference>
<sequence>MDKGYVYLVGAGPGDPKLITVKGAECIAKADVLIYDRLASRRLLTLARPDCELIYVGKSPDRHTLRQEEINALLVQKGLEGKIVTRLKGGDPFVFGRGGEEAEDLLQAGIPFDIVPGVTSAISVPAYAGIPVTHRDLTSSFAVITGHEDPTKNSSALAWEHLATAHGTLIFLMGMENLSLISTKLIENGRSPSTPVGIIQWGTRPEQRVLVGELQNIAQLVKEEGITNPSIIIVGEVVQLREKLQWFEKRPLFGQRIIVTRARHQASALSQGIEDLGGEPWEFPAIEIVPPSDPHPLIQAIKNLKRFEWLIFTSVNGVEEFFKVLREQDRDVRDLAGMDVVAIGPATRDALEKRCLKVSFVPEEYRAEKIIEGLASRVLPGQSVLLARAEEARDILPESLKALGADVWDVPTYRTVLGNANKEELMKLLEEKAVSAVTFTSSSTVRNFLQLIDGRQSLLEGVKLYSIGPITSKTAQEFGLSIYREAEQYTIKGLLETLARGNEE</sequence>
<name>A0A1M7U464_9FIRM</name>
<evidence type="ECO:0000313" key="10">
    <source>
        <dbReference type="Proteomes" id="UP000184010"/>
    </source>
</evidence>
<dbReference type="EC" id="2.1.1.107" evidence="1"/>
<keyword evidence="2 6" id="KW-0489">Methyltransferase</keyword>
<dbReference type="STRING" id="1121395.SAMN02745215_02933"/>
<dbReference type="PANTHER" id="PTHR45790">
    <property type="entry name" value="SIROHEME SYNTHASE-RELATED"/>
    <property type="match status" value="1"/>
</dbReference>
<dbReference type="CDD" id="cd06578">
    <property type="entry name" value="HemD"/>
    <property type="match status" value="1"/>
</dbReference>
<dbReference type="PROSITE" id="PS00839">
    <property type="entry name" value="SUMT_1"/>
    <property type="match status" value="1"/>
</dbReference>
<dbReference type="Pfam" id="PF02602">
    <property type="entry name" value="HEM4"/>
    <property type="match status" value="1"/>
</dbReference>
<dbReference type="GO" id="GO:0019354">
    <property type="term" value="P:siroheme biosynthetic process"/>
    <property type="evidence" value="ECO:0007669"/>
    <property type="project" value="InterPro"/>
</dbReference>
<dbReference type="Gene3D" id="3.40.50.10090">
    <property type="match status" value="2"/>
</dbReference>
<gene>
    <name evidence="9" type="ORF">SAMN02745215_02933</name>
</gene>
<dbReference type="Gene3D" id="3.40.1010.10">
    <property type="entry name" value="Cobalt-precorrin-4 Transmethylase, Domain 1"/>
    <property type="match status" value="1"/>
</dbReference>
<organism evidence="9 10">
    <name type="scientific">Desulfitobacterium chlororespirans DSM 11544</name>
    <dbReference type="NCBI Taxonomy" id="1121395"/>
    <lineage>
        <taxon>Bacteria</taxon>
        <taxon>Bacillati</taxon>
        <taxon>Bacillota</taxon>
        <taxon>Clostridia</taxon>
        <taxon>Eubacteriales</taxon>
        <taxon>Desulfitobacteriaceae</taxon>
        <taxon>Desulfitobacterium</taxon>
    </lineage>
</organism>
<dbReference type="InterPro" id="IPR003043">
    <property type="entry name" value="Uropor_MeTrfase_CS"/>
</dbReference>
<evidence type="ECO:0000256" key="5">
    <source>
        <dbReference type="ARBA" id="ARBA00023244"/>
    </source>
</evidence>
<keyword evidence="3 6" id="KW-0808">Transferase</keyword>
<dbReference type="PANTHER" id="PTHR45790:SF3">
    <property type="entry name" value="S-ADENOSYL-L-METHIONINE-DEPENDENT UROPORPHYRINOGEN III METHYLTRANSFERASE, CHLOROPLASTIC"/>
    <property type="match status" value="1"/>
</dbReference>
<dbReference type="Pfam" id="PF00590">
    <property type="entry name" value="TP_methylase"/>
    <property type="match status" value="1"/>
</dbReference>
<dbReference type="InterPro" id="IPR035996">
    <property type="entry name" value="4pyrrol_Methylase_sf"/>
</dbReference>
<evidence type="ECO:0000256" key="4">
    <source>
        <dbReference type="ARBA" id="ARBA00022691"/>
    </source>
</evidence>
<dbReference type="FunFam" id="3.40.1010.10:FF:000001">
    <property type="entry name" value="Siroheme synthase"/>
    <property type="match status" value="1"/>
</dbReference>
<dbReference type="GO" id="GO:0004851">
    <property type="term" value="F:uroporphyrin-III C-methyltransferase activity"/>
    <property type="evidence" value="ECO:0007669"/>
    <property type="project" value="UniProtKB-EC"/>
</dbReference>